<keyword evidence="1" id="KW-1133">Transmembrane helix</keyword>
<keyword evidence="1" id="KW-0812">Transmembrane</keyword>
<keyword evidence="1" id="KW-0472">Membrane</keyword>
<comment type="caution">
    <text evidence="3">The sequence shown here is derived from an EMBL/GenBank/DDBJ whole genome shotgun (WGS) entry which is preliminary data.</text>
</comment>
<evidence type="ECO:0000256" key="2">
    <source>
        <dbReference type="SAM" id="SignalP"/>
    </source>
</evidence>
<keyword evidence="4" id="KW-1185">Reference proteome</keyword>
<feature type="transmembrane region" description="Helical" evidence="1">
    <location>
        <begin position="208"/>
        <end position="227"/>
    </location>
</feature>
<sequence>MANPNPSKYPALALLITILPLSLHKMVLTQIQNGFQSLLHTTLASSSPLIPETTTPLRTWYTGFTAFDILMTTSNFIFAHVGDGRVPALSVYMVQFAGQLVPWFAVLMVEGSRTSGSGRKRWWKSAVVWGGLVQMFGYGTLMPVYCILDLGFVDSRERGSLRRRERFGVAGMVGAAVVYVGLTVLGALPVESARHQWLLALWQEFPGYVVLGQIVAARVFGGGKGLSGEEPQKEKEKRDTALITRVYKGAYILAAATQLAVYTTILASKTGFPILPSWMHDPEIGSFRSVFLPRPFSSPLTAKPRLALITSDFFKWDQILGSAGMLIWSISLLRSAGYGEQGWGAWVRLAGRIGWWSVVAGPAGAAVQMLRMREVWQRDQEKKNA</sequence>
<dbReference type="Proteomes" id="UP001239445">
    <property type="component" value="Unassembled WGS sequence"/>
</dbReference>
<feature type="transmembrane region" description="Helical" evidence="1">
    <location>
        <begin position="60"/>
        <end position="79"/>
    </location>
</feature>
<feature type="signal peptide" evidence="2">
    <location>
        <begin position="1"/>
        <end position="29"/>
    </location>
</feature>
<dbReference type="EMBL" id="MU839827">
    <property type="protein sequence ID" value="KAK1761566.1"/>
    <property type="molecule type" value="Genomic_DNA"/>
</dbReference>
<protein>
    <submittedName>
        <fullName evidence="3">Uncharacterized protein</fullName>
    </submittedName>
</protein>
<feature type="transmembrane region" description="Helical" evidence="1">
    <location>
        <begin position="86"/>
        <end position="106"/>
    </location>
</feature>
<proteinExistence type="predicted"/>
<evidence type="ECO:0000256" key="1">
    <source>
        <dbReference type="SAM" id="Phobius"/>
    </source>
</evidence>
<accession>A0AAJ0BNS7</accession>
<reference evidence="3" key="1">
    <citation type="submission" date="2023-06" db="EMBL/GenBank/DDBJ databases">
        <title>Genome-scale phylogeny and comparative genomics of the fungal order Sordariales.</title>
        <authorList>
            <consortium name="Lawrence Berkeley National Laboratory"/>
            <person name="Hensen N."/>
            <person name="Bonometti L."/>
            <person name="Westerberg I."/>
            <person name="Brannstrom I.O."/>
            <person name="Guillou S."/>
            <person name="Cros-Aarteil S."/>
            <person name="Calhoun S."/>
            <person name="Haridas S."/>
            <person name="Kuo A."/>
            <person name="Mondo S."/>
            <person name="Pangilinan J."/>
            <person name="Riley R."/>
            <person name="Labutti K."/>
            <person name="Andreopoulos B."/>
            <person name="Lipzen A."/>
            <person name="Chen C."/>
            <person name="Yanf M."/>
            <person name="Daum C."/>
            <person name="Ng V."/>
            <person name="Clum A."/>
            <person name="Steindorff A."/>
            <person name="Ohm R."/>
            <person name="Martin F."/>
            <person name="Silar P."/>
            <person name="Natvig D."/>
            <person name="Lalanne C."/>
            <person name="Gautier V."/>
            <person name="Ament-Velasquez S.L."/>
            <person name="Kruys A."/>
            <person name="Hutchinson M.I."/>
            <person name="Powell A.J."/>
            <person name="Barry K."/>
            <person name="Miller A.N."/>
            <person name="Grigoriev I.V."/>
            <person name="Debuchy R."/>
            <person name="Gladieux P."/>
            <person name="Thoren M.H."/>
            <person name="Johannesson H."/>
        </authorList>
    </citation>
    <scope>NUCLEOTIDE SEQUENCE</scope>
    <source>
        <strain evidence="3">PSN4</strain>
    </source>
</reference>
<feature type="transmembrane region" description="Helical" evidence="1">
    <location>
        <begin position="126"/>
        <end position="148"/>
    </location>
</feature>
<gene>
    <name evidence="3" type="ORF">QBC47DRAFT_370420</name>
</gene>
<organism evidence="3 4">
    <name type="scientific">Echria macrotheca</name>
    <dbReference type="NCBI Taxonomy" id="438768"/>
    <lineage>
        <taxon>Eukaryota</taxon>
        <taxon>Fungi</taxon>
        <taxon>Dikarya</taxon>
        <taxon>Ascomycota</taxon>
        <taxon>Pezizomycotina</taxon>
        <taxon>Sordariomycetes</taxon>
        <taxon>Sordariomycetidae</taxon>
        <taxon>Sordariales</taxon>
        <taxon>Schizotheciaceae</taxon>
        <taxon>Echria</taxon>
    </lineage>
</organism>
<dbReference type="AlphaFoldDB" id="A0AAJ0BNS7"/>
<name>A0AAJ0BNS7_9PEZI</name>
<feature type="chain" id="PRO_5042499960" evidence="2">
    <location>
        <begin position="30"/>
        <end position="385"/>
    </location>
</feature>
<evidence type="ECO:0000313" key="4">
    <source>
        <dbReference type="Proteomes" id="UP001239445"/>
    </source>
</evidence>
<keyword evidence="2" id="KW-0732">Signal</keyword>
<evidence type="ECO:0000313" key="3">
    <source>
        <dbReference type="EMBL" id="KAK1761566.1"/>
    </source>
</evidence>
<feature type="transmembrane region" description="Helical" evidence="1">
    <location>
        <begin position="169"/>
        <end position="188"/>
    </location>
</feature>